<evidence type="ECO:0000313" key="3">
    <source>
        <dbReference type="EMBL" id="KAF9685273.1"/>
    </source>
</evidence>
<dbReference type="PANTHER" id="PTHR31672">
    <property type="entry name" value="BNACNNG10540D PROTEIN"/>
    <property type="match status" value="1"/>
</dbReference>
<dbReference type="InterPro" id="IPR017451">
    <property type="entry name" value="F-box-assoc_interact_dom"/>
</dbReference>
<feature type="domain" description="F-box" evidence="2">
    <location>
        <begin position="1"/>
        <end position="49"/>
    </location>
</feature>
<protein>
    <recommendedName>
        <fullName evidence="2">F-box domain-containing protein</fullName>
    </recommendedName>
</protein>
<keyword evidence="1" id="KW-0732">Signal</keyword>
<dbReference type="CDD" id="cd09917">
    <property type="entry name" value="F-box_SF"/>
    <property type="match status" value="1"/>
</dbReference>
<dbReference type="OrthoDB" id="7956040at2759"/>
<dbReference type="Proteomes" id="UP000657918">
    <property type="component" value="Unassembled WGS sequence"/>
</dbReference>
<feature type="chain" id="PRO_5032578294" description="F-box domain-containing protein" evidence="1">
    <location>
        <begin position="24"/>
        <end position="477"/>
    </location>
</feature>
<dbReference type="SUPFAM" id="SSF117281">
    <property type="entry name" value="Kelch motif"/>
    <property type="match status" value="1"/>
</dbReference>
<dbReference type="Pfam" id="PF01344">
    <property type="entry name" value="Kelch_1"/>
    <property type="match status" value="1"/>
</dbReference>
<dbReference type="EMBL" id="JADGMS010000003">
    <property type="protein sequence ID" value="KAF9685273.1"/>
    <property type="molecule type" value="Genomic_DNA"/>
</dbReference>
<dbReference type="AlphaFoldDB" id="A0A835KDR0"/>
<dbReference type="PROSITE" id="PS50181">
    <property type="entry name" value="FBOX"/>
    <property type="match status" value="1"/>
</dbReference>
<dbReference type="InterPro" id="IPR050796">
    <property type="entry name" value="SCF_F-box_component"/>
</dbReference>
<gene>
    <name evidence="3" type="ORF">SADUNF_Sadunf03G0037500</name>
</gene>
<feature type="signal peptide" evidence="1">
    <location>
        <begin position="1"/>
        <end position="23"/>
    </location>
</feature>
<evidence type="ECO:0000256" key="1">
    <source>
        <dbReference type="SAM" id="SignalP"/>
    </source>
</evidence>
<dbReference type="PANTHER" id="PTHR31672:SF2">
    <property type="entry name" value="F-BOX DOMAIN-CONTAINING PROTEIN"/>
    <property type="match status" value="1"/>
</dbReference>
<keyword evidence="4" id="KW-1185">Reference proteome</keyword>
<dbReference type="InterPro" id="IPR001810">
    <property type="entry name" value="F-box_dom"/>
</dbReference>
<dbReference type="SMART" id="SM00256">
    <property type="entry name" value="FBOX"/>
    <property type="match status" value="1"/>
</dbReference>
<proteinExistence type="predicted"/>
<dbReference type="Gene3D" id="2.120.10.80">
    <property type="entry name" value="Kelch-type beta propeller"/>
    <property type="match status" value="1"/>
</dbReference>
<sequence length="477" mass="53656">MWNHLPFDLLAHIFSFLPPDSLARAKTACRYWQTCATSMVGHHQPWFVALPTRSRGLCCYLHNPNVDRWHELSLEFQPEPTRPVAPIGSLILSRPADSTALQLAMCNPFTQEFRYLPMLKIARTNPAVGVVILGPTQHSPFLHFRVYVAGGMAAAPRGSATYVPTVEVYDSEDDAWKIAGPMPVEFAVRLTVWTPNESVYSKGVLYWMTSARAYSIMGFEIKSNKWQELSVPIADKLEFAALAQLNGRLTLFGGRSCGGDACVWELDERHVWCLKEKMPVELGRRILGGRASWAATKCARGDGALFLYRDLGSGMAVWREVGERGGWEWFWVEGCCSIKGKQVQNLPVKGVLIHPNLAPSYAAARNGPMDFALSDCLHIIEAAMISARKNRPPTKVLKTAAKHYKGKIRIVSRSRVRNLARVVWSSVARDTLRKLINTIREYLNWWFESQRLTQHVQKVIESTAQAVPVQLKIQAEK</sequence>
<dbReference type="InterPro" id="IPR015915">
    <property type="entry name" value="Kelch-typ_b-propeller"/>
</dbReference>
<dbReference type="NCBIfam" id="TIGR01640">
    <property type="entry name" value="F_box_assoc_1"/>
    <property type="match status" value="1"/>
</dbReference>
<comment type="caution">
    <text evidence="3">The sequence shown here is derived from an EMBL/GenBank/DDBJ whole genome shotgun (WGS) entry which is preliminary data.</text>
</comment>
<name>A0A835KDR0_9ROSI</name>
<dbReference type="Gene3D" id="1.20.1280.50">
    <property type="match status" value="1"/>
</dbReference>
<accession>A0A835KDR0</accession>
<dbReference type="SUPFAM" id="SSF81383">
    <property type="entry name" value="F-box domain"/>
    <property type="match status" value="1"/>
</dbReference>
<organism evidence="3 4">
    <name type="scientific">Salix dunnii</name>
    <dbReference type="NCBI Taxonomy" id="1413687"/>
    <lineage>
        <taxon>Eukaryota</taxon>
        <taxon>Viridiplantae</taxon>
        <taxon>Streptophyta</taxon>
        <taxon>Embryophyta</taxon>
        <taxon>Tracheophyta</taxon>
        <taxon>Spermatophyta</taxon>
        <taxon>Magnoliopsida</taxon>
        <taxon>eudicotyledons</taxon>
        <taxon>Gunneridae</taxon>
        <taxon>Pentapetalae</taxon>
        <taxon>rosids</taxon>
        <taxon>fabids</taxon>
        <taxon>Malpighiales</taxon>
        <taxon>Salicaceae</taxon>
        <taxon>Saliceae</taxon>
        <taxon>Salix</taxon>
    </lineage>
</organism>
<evidence type="ECO:0000313" key="4">
    <source>
        <dbReference type="Proteomes" id="UP000657918"/>
    </source>
</evidence>
<dbReference type="InterPro" id="IPR006652">
    <property type="entry name" value="Kelch_1"/>
</dbReference>
<evidence type="ECO:0000259" key="2">
    <source>
        <dbReference type="PROSITE" id="PS50181"/>
    </source>
</evidence>
<dbReference type="Pfam" id="PF12937">
    <property type="entry name" value="F-box-like"/>
    <property type="match status" value="1"/>
</dbReference>
<reference evidence="3 4" key="1">
    <citation type="submission" date="2020-10" db="EMBL/GenBank/DDBJ databases">
        <title>Plant Genome Project.</title>
        <authorList>
            <person name="Zhang R.-G."/>
        </authorList>
    </citation>
    <scope>NUCLEOTIDE SEQUENCE [LARGE SCALE GENOMIC DNA]</scope>
    <source>
        <strain evidence="3">FAFU-HL-1</strain>
        <tissue evidence="3">Leaf</tissue>
    </source>
</reference>
<dbReference type="InterPro" id="IPR036047">
    <property type="entry name" value="F-box-like_dom_sf"/>
</dbReference>